<dbReference type="Proteomes" id="UP000838748">
    <property type="component" value="Unassembled WGS sequence"/>
</dbReference>
<gene>
    <name evidence="1" type="ORF">VMF7928_04373</name>
</gene>
<dbReference type="EMBL" id="CAKLDM010000004">
    <property type="protein sequence ID" value="CAH0543042.1"/>
    <property type="molecule type" value="Genomic_DNA"/>
</dbReference>
<reference evidence="1" key="1">
    <citation type="submission" date="2021-11" db="EMBL/GenBank/DDBJ databases">
        <authorList>
            <person name="Rodrigo-Torres L."/>
            <person name="Arahal R. D."/>
            <person name="Lucena T."/>
        </authorList>
    </citation>
    <scope>NUCLEOTIDE SEQUENCE</scope>
    <source>
        <strain evidence="1">CECT 7928</strain>
    </source>
</reference>
<name>A0ABM9A9P1_9VIBR</name>
<protein>
    <recommendedName>
        <fullName evidence="3">Tail sheath protein</fullName>
    </recommendedName>
</protein>
<proteinExistence type="predicted"/>
<sequence>MNKIEFTMGNVSQTAVKEINADGTTSTDDGSNQLVFAGVIISPKGAPYEVITVTKDTWKAKLGNPYHASYGENADAMRALGEAVEGGSGQVVRVVPATATYPAIKLTKPADKVVVTNEAVNYANELSLGDGEILAIAIKDGAESDKRKISMVEADADLYGAGMFTLTLTEESDVGVVSTLDSWQVSLDPVAKDSMGAPAFIQTVLEDSDYLTCVVDSAKAQAEVTGIPETAFTGASNGSISDIKASDYDRAIEVLKTTVKPFNYVCGLACYDSTVQTQLIGIANDRRISGAFDLNPRLSHEQALTTKTGLSLSEMRANFTHVPYTATCPYFGGKAVWGASGVVFRAKATGVAKSSPIGGWQYAPAGKDRATINRVGLAPAKWAGQPDYEAMYKARINKLATGDTSNLFIDDSLTSFTTENYLRFEHVVSLMDSISRAFVNIANDLKHQPDDVTEKGLTDRMTELLESYEANKAIVAPRNPDSDGTSPWTLSVVQVSIDYWKVTWSVCPTGTARRILGEPVLIR</sequence>
<organism evidence="1 2">
    <name type="scientific">Vibrio marisflavi CECT 7928</name>
    <dbReference type="NCBI Taxonomy" id="634439"/>
    <lineage>
        <taxon>Bacteria</taxon>
        <taxon>Pseudomonadati</taxon>
        <taxon>Pseudomonadota</taxon>
        <taxon>Gammaproteobacteria</taxon>
        <taxon>Vibrionales</taxon>
        <taxon>Vibrionaceae</taxon>
        <taxon>Vibrio</taxon>
    </lineage>
</organism>
<evidence type="ECO:0000313" key="1">
    <source>
        <dbReference type="EMBL" id="CAH0543042.1"/>
    </source>
</evidence>
<evidence type="ECO:0008006" key="3">
    <source>
        <dbReference type="Google" id="ProtNLM"/>
    </source>
</evidence>
<comment type="caution">
    <text evidence="1">The sequence shown here is derived from an EMBL/GenBank/DDBJ whole genome shotgun (WGS) entry which is preliminary data.</text>
</comment>
<evidence type="ECO:0000313" key="2">
    <source>
        <dbReference type="Proteomes" id="UP000838748"/>
    </source>
</evidence>
<accession>A0ABM9A9P1</accession>
<dbReference type="RefSeq" id="WP_237363886.1">
    <property type="nucleotide sequence ID" value="NZ_CAKLDM010000004.1"/>
</dbReference>
<keyword evidence="2" id="KW-1185">Reference proteome</keyword>